<dbReference type="PANTHER" id="PTHR47766">
    <property type="entry name" value="PROTEIN EFR3"/>
    <property type="match status" value="1"/>
</dbReference>
<feature type="compositionally biased region" description="Basic and acidic residues" evidence="2">
    <location>
        <begin position="1019"/>
        <end position="1034"/>
    </location>
</feature>
<dbReference type="InterPro" id="IPR039786">
    <property type="entry name" value="EFR3"/>
</dbReference>
<dbReference type="GO" id="GO:0072659">
    <property type="term" value="P:protein localization to plasma membrane"/>
    <property type="evidence" value="ECO:0007669"/>
    <property type="project" value="InterPro"/>
</dbReference>
<name>A0A1E3IVZ0_9TREE</name>
<dbReference type="Pfam" id="PF21072">
    <property type="entry name" value="EFR3"/>
    <property type="match status" value="1"/>
</dbReference>
<organism evidence="3 4">
    <name type="scientific">Cryptococcus wingfieldii CBS 7118</name>
    <dbReference type="NCBI Taxonomy" id="1295528"/>
    <lineage>
        <taxon>Eukaryota</taxon>
        <taxon>Fungi</taxon>
        <taxon>Dikarya</taxon>
        <taxon>Basidiomycota</taxon>
        <taxon>Agaricomycotina</taxon>
        <taxon>Tremellomycetes</taxon>
        <taxon>Tremellales</taxon>
        <taxon>Cryptococcaceae</taxon>
        <taxon>Cryptococcus</taxon>
    </lineage>
</organism>
<dbReference type="RefSeq" id="XP_019030410.1">
    <property type="nucleotide sequence ID" value="XM_019177659.1"/>
</dbReference>
<dbReference type="EMBL" id="AWGH01000017">
    <property type="protein sequence ID" value="ODN92783.1"/>
    <property type="molecule type" value="Genomic_DNA"/>
</dbReference>
<evidence type="ECO:0000313" key="4">
    <source>
        <dbReference type="Proteomes" id="UP000094819"/>
    </source>
</evidence>
<comment type="similarity">
    <text evidence="1">Belongs to the EFR3 family.</text>
</comment>
<feature type="compositionally biased region" description="Pro residues" evidence="2">
    <location>
        <begin position="505"/>
        <end position="515"/>
    </location>
</feature>
<evidence type="ECO:0000256" key="1">
    <source>
        <dbReference type="ARBA" id="ARBA00010216"/>
    </source>
</evidence>
<feature type="compositionally biased region" description="Polar residues" evidence="2">
    <location>
        <begin position="962"/>
        <end position="977"/>
    </location>
</feature>
<dbReference type="Proteomes" id="UP000094819">
    <property type="component" value="Unassembled WGS sequence"/>
</dbReference>
<keyword evidence="4" id="KW-1185">Reference proteome</keyword>
<reference evidence="3 4" key="1">
    <citation type="submission" date="2016-06" db="EMBL/GenBank/DDBJ databases">
        <title>Evolution of pathogenesis and genome organization in the Tremellales.</title>
        <authorList>
            <person name="Cuomo C."/>
            <person name="Litvintseva A."/>
            <person name="Heitman J."/>
            <person name="Chen Y."/>
            <person name="Sun S."/>
            <person name="Springer D."/>
            <person name="Dromer F."/>
            <person name="Young S."/>
            <person name="Zeng Q."/>
            <person name="Chapman S."/>
            <person name="Gujja S."/>
            <person name="Saif S."/>
            <person name="Birren B."/>
        </authorList>
    </citation>
    <scope>NUCLEOTIDE SEQUENCE [LARGE SCALE GENOMIC DNA]</scope>
    <source>
        <strain evidence="3 4">CBS 7118</strain>
    </source>
</reference>
<sequence length="1109" mass="118292">MGCLPCTNLQPEVQHLNACYPPSKALLTAGPEFRPLAQDLSKLTYFATNKPSKLAKIGEELEKRVIKESQRSSQGYPKYRASLLISLAVLRALLTECKRDIALFARPALRIIDTCLGVKGYQQGSLDLEVVGRATASFIAFTTYTDGSQIGADDALTKTYLNILRKYASMATTSSTTNSEKPDLEQQNRTRLIALAALNGAITSDAIFSSSRDFSLQSAILIPPLLQNAFEEPIHQLKQETAKIEMDASPSPFFSEFATTKGPVAHRRAPSLHAHIPGEKGPSGADVLSAALRSFHALVRQCNVAQASLVIDRAGEYLDKTNGWQDSERCCWLSERLTACITLQYRFVVPTRLVEVLVDLQDTAPSPKHTSALAMISTILTSTTSLIGLGVSDLLQNFISLIIRRIHLSPLDALLPPLVQCVGSLGTHIYYADQINDIVEELAARISELPLHDKARGEIIRVLVACITGVMLVADAADDQAEEKVNGQSNGDVVQPGSPSKGKSPAPPVETPLPTPLFERPRPVYHPSRRNPISPEVWQETLPLLCEADYGVRAAYARALILFIETELPRGRIPGKAGEPGTAIKRPQSDAATVRFCNALNAAVYTLVISSCLGPEGDGESTVGGGTMPATALGSPEVGTSGLAATELQGHEKESSGGSASGRATPKGERGVSFKFQPSEDNSANTGTSTPPKKALKPRRVSLPMTRLQSSNNLSIFSHVATPLDFSAALRILDAIHVACPVQALISGVPMLLALDEDAGRELVRRSGDGRAGAWVLERKRAVREMVGLVWRRIGERWGMGSVEQLANEALSLLPEPFLIPAYPAPPSPPTLLTAPDQPTAFIPHAREGESSATAKPLLDPTVLLGALSRAEVVQGATGWTGGQTERVLGARWNVERAIRESVERFSSANVRPDDDSHYTAAASLLMNMNNASYQSVNGRRVSRAIDVTDLRDALGGRADIITSSNAPSVNSYDGSYQSHSQQTTSTANGTAHPASQVGAAAAGGAAGRPLSGHGQKRPAREADVKEVLKDIFRDKRKHARARNGLSPEPGAGGVTAEPELAGQGQGEVQNTAGMANGLGASEPEQNESAKVPITSNGPLDLSLGKPLN</sequence>
<dbReference type="GeneID" id="30194791"/>
<comment type="caution">
    <text evidence="3">The sequence shown here is derived from an EMBL/GenBank/DDBJ whole genome shotgun (WGS) entry which is preliminary data.</text>
</comment>
<feature type="region of interest" description="Disordered" evidence="2">
    <location>
        <begin position="962"/>
        <end position="1109"/>
    </location>
</feature>
<evidence type="ECO:0000313" key="3">
    <source>
        <dbReference type="EMBL" id="ODN92783.1"/>
    </source>
</evidence>
<dbReference type="AlphaFoldDB" id="A0A1E3IVZ0"/>
<feature type="region of interest" description="Disordered" evidence="2">
    <location>
        <begin position="617"/>
        <end position="699"/>
    </location>
</feature>
<feature type="compositionally biased region" description="Polar residues" evidence="2">
    <location>
        <begin position="679"/>
        <end position="691"/>
    </location>
</feature>
<dbReference type="InterPro" id="IPR049150">
    <property type="entry name" value="EFR3_HEAT-like_rpt"/>
</dbReference>
<feature type="compositionally biased region" description="Low complexity" evidence="2">
    <location>
        <begin position="978"/>
        <end position="987"/>
    </location>
</feature>
<feature type="region of interest" description="Disordered" evidence="2">
    <location>
        <begin position="482"/>
        <end position="521"/>
    </location>
</feature>
<accession>A0A1E3IVZ0</accession>
<gene>
    <name evidence="3" type="ORF">L198_05578</name>
</gene>
<dbReference type="OrthoDB" id="274691at2759"/>
<dbReference type="PANTHER" id="PTHR47766:SF1">
    <property type="entry name" value="PROTEIN EFR3"/>
    <property type="match status" value="1"/>
</dbReference>
<evidence type="ECO:0000256" key="2">
    <source>
        <dbReference type="SAM" id="MobiDB-lite"/>
    </source>
</evidence>
<protein>
    <submittedName>
        <fullName evidence="3">Protein EFR3</fullName>
    </submittedName>
</protein>
<proteinExistence type="inferred from homology"/>